<dbReference type="AlphaFoldDB" id="A0A6G1E6E9"/>
<protein>
    <submittedName>
        <fullName evidence="1">Uncharacterized protein</fullName>
    </submittedName>
</protein>
<dbReference type="EMBL" id="SPHZ02000005">
    <property type="protein sequence ID" value="KAF0920360.1"/>
    <property type="molecule type" value="Genomic_DNA"/>
</dbReference>
<evidence type="ECO:0000313" key="1">
    <source>
        <dbReference type="EMBL" id="KAF0920360.1"/>
    </source>
</evidence>
<name>A0A6G1E6E9_9ORYZ</name>
<proteinExistence type="predicted"/>
<dbReference type="Proteomes" id="UP000479710">
    <property type="component" value="Unassembled WGS sequence"/>
</dbReference>
<keyword evidence="2" id="KW-1185">Reference proteome</keyword>
<organism evidence="1 2">
    <name type="scientific">Oryza meyeriana var. granulata</name>
    <dbReference type="NCBI Taxonomy" id="110450"/>
    <lineage>
        <taxon>Eukaryota</taxon>
        <taxon>Viridiplantae</taxon>
        <taxon>Streptophyta</taxon>
        <taxon>Embryophyta</taxon>
        <taxon>Tracheophyta</taxon>
        <taxon>Spermatophyta</taxon>
        <taxon>Magnoliopsida</taxon>
        <taxon>Liliopsida</taxon>
        <taxon>Poales</taxon>
        <taxon>Poaceae</taxon>
        <taxon>BOP clade</taxon>
        <taxon>Oryzoideae</taxon>
        <taxon>Oryzeae</taxon>
        <taxon>Oryzinae</taxon>
        <taxon>Oryza</taxon>
        <taxon>Oryza meyeriana</taxon>
    </lineage>
</organism>
<sequence>MVGPGCQSGLAHQLPLRLALSPTLPAVDGEWAAAHRDDKGFAFLDARCSGGGAAPVGGDTRWCTLAMAAVDDGGCDPSHAAAMAYSGKAG</sequence>
<comment type="caution">
    <text evidence="1">The sequence shown here is derived from an EMBL/GenBank/DDBJ whole genome shotgun (WGS) entry which is preliminary data.</text>
</comment>
<evidence type="ECO:0000313" key="2">
    <source>
        <dbReference type="Proteomes" id="UP000479710"/>
    </source>
</evidence>
<accession>A0A6G1E6E9</accession>
<gene>
    <name evidence="1" type="ORF">E2562_034823</name>
</gene>
<reference evidence="1 2" key="1">
    <citation type="submission" date="2019-11" db="EMBL/GenBank/DDBJ databases">
        <title>Whole genome sequence of Oryza granulata.</title>
        <authorList>
            <person name="Li W."/>
        </authorList>
    </citation>
    <scope>NUCLEOTIDE SEQUENCE [LARGE SCALE GENOMIC DNA]</scope>
    <source>
        <strain evidence="2">cv. Menghai</strain>
        <tissue evidence="1">Leaf</tissue>
    </source>
</reference>